<dbReference type="RefSeq" id="WP_136833393.1">
    <property type="nucleotide sequence ID" value="NZ_SWBM01000007.1"/>
</dbReference>
<proteinExistence type="predicted"/>
<sequence length="200" mass="23575">MIRLKLFMIIFFFIIIVYLSFRFVQLLTKMNQQAIIPKTAEEMKSLRNFPQKPVDCPSYFNQKVGIILYILMLIFVIVIFVIGALDKTIDWWYFFLFFLPLVHSDNLLNLFAVVDDGLISGNRFVSWKKIKSFHFAPIDVNHRFYGYSKEVNGGYELRIRVKYFSISCIVTSKEMKEKLAEILSEHGAMNETRSELEDVR</sequence>
<feature type="transmembrane region" description="Helical" evidence="1">
    <location>
        <begin position="91"/>
        <end position="114"/>
    </location>
</feature>
<gene>
    <name evidence="2" type="ORF">FA727_20670</name>
</gene>
<dbReference type="OrthoDB" id="2436848at2"/>
<feature type="transmembrane region" description="Helical" evidence="1">
    <location>
        <begin position="66"/>
        <end position="85"/>
    </location>
</feature>
<keyword evidence="1" id="KW-0472">Membrane</keyword>
<organism evidence="2 3">
    <name type="scientific">Robertmurraya kyonggiensis</name>
    <dbReference type="NCBI Taxonomy" id="1037680"/>
    <lineage>
        <taxon>Bacteria</taxon>
        <taxon>Bacillati</taxon>
        <taxon>Bacillota</taxon>
        <taxon>Bacilli</taxon>
        <taxon>Bacillales</taxon>
        <taxon>Bacillaceae</taxon>
        <taxon>Robertmurraya</taxon>
    </lineage>
</organism>
<accession>A0A4U1CYJ5</accession>
<evidence type="ECO:0000256" key="1">
    <source>
        <dbReference type="SAM" id="Phobius"/>
    </source>
</evidence>
<evidence type="ECO:0008006" key="4">
    <source>
        <dbReference type="Google" id="ProtNLM"/>
    </source>
</evidence>
<dbReference type="AlphaFoldDB" id="A0A4U1CYJ5"/>
<name>A0A4U1CYJ5_9BACI</name>
<feature type="transmembrane region" description="Helical" evidence="1">
    <location>
        <begin position="6"/>
        <end position="24"/>
    </location>
</feature>
<evidence type="ECO:0000313" key="2">
    <source>
        <dbReference type="EMBL" id="TKC14921.1"/>
    </source>
</evidence>
<comment type="caution">
    <text evidence="2">The sequence shown here is derived from an EMBL/GenBank/DDBJ whole genome shotgun (WGS) entry which is preliminary data.</text>
</comment>
<keyword evidence="1" id="KW-1133">Transmembrane helix</keyword>
<dbReference type="EMBL" id="SWBM01000007">
    <property type="protein sequence ID" value="TKC14921.1"/>
    <property type="molecule type" value="Genomic_DNA"/>
</dbReference>
<keyword evidence="1" id="KW-0812">Transmembrane</keyword>
<protein>
    <recommendedName>
        <fullName evidence="4">DUF5673 domain-containing protein</fullName>
    </recommendedName>
</protein>
<reference evidence="2 3" key="1">
    <citation type="journal article" date="2011" name="J. Microbiol.">
        <title>Bacillus kyonggiensis sp. nov., isolated from soil of a lettuce field.</title>
        <authorList>
            <person name="Dong K."/>
            <person name="Lee S."/>
        </authorList>
    </citation>
    <scope>NUCLEOTIDE SEQUENCE [LARGE SCALE GENOMIC DNA]</scope>
    <source>
        <strain evidence="2 3">NB22</strain>
    </source>
</reference>
<keyword evidence="3" id="KW-1185">Reference proteome</keyword>
<dbReference type="Proteomes" id="UP000307756">
    <property type="component" value="Unassembled WGS sequence"/>
</dbReference>
<evidence type="ECO:0000313" key="3">
    <source>
        <dbReference type="Proteomes" id="UP000307756"/>
    </source>
</evidence>